<reference evidence="2" key="2">
    <citation type="submission" date="2020-05" db="UniProtKB">
        <authorList>
            <consortium name="EnsemblMetazoa"/>
        </authorList>
    </citation>
    <scope>IDENTIFICATION</scope>
    <source>
        <strain evidence="2">IAEA</strain>
    </source>
</reference>
<dbReference type="EMBL" id="JXJN01022157">
    <property type="status" value="NOT_ANNOTATED_CDS"/>
    <property type="molecule type" value="Genomic_DNA"/>
</dbReference>
<evidence type="ECO:0000313" key="2">
    <source>
        <dbReference type="EnsemblMetazoa" id="GPPI043326-PA"/>
    </source>
</evidence>
<sequence length="67" mass="7619">MNLNTAQVLKKNVPDTFDTSLWKGSEFLDANIVFLAYENCSPNTFNAAFMLFFFAVLRIGSAFLKKF</sequence>
<keyword evidence="1" id="KW-0812">Transmembrane</keyword>
<accession>A0A1B0BXB4</accession>
<keyword evidence="1" id="KW-1133">Transmembrane helix</keyword>
<evidence type="ECO:0000256" key="1">
    <source>
        <dbReference type="SAM" id="Phobius"/>
    </source>
</evidence>
<keyword evidence="1" id="KW-0472">Membrane</keyword>
<protein>
    <submittedName>
        <fullName evidence="2">Uncharacterized protein</fullName>
    </submittedName>
</protein>
<name>A0A1B0BXB4_9MUSC</name>
<reference evidence="3" key="1">
    <citation type="submission" date="2015-01" db="EMBL/GenBank/DDBJ databases">
        <authorList>
            <person name="Aksoy S."/>
            <person name="Warren W."/>
            <person name="Wilson R.K."/>
        </authorList>
    </citation>
    <scope>NUCLEOTIDE SEQUENCE [LARGE SCALE GENOMIC DNA]</scope>
    <source>
        <strain evidence="3">IAEA</strain>
    </source>
</reference>
<keyword evidence="3" id="KW-1185">Reference proteome</keyword>
<dbReference type="VEuPathDB" id="VectorBase:GPPI043326"/>
<feature type="transmembrane region" description="Helical" evidence="1">
    <location>
        <begin position="45"/>
        <end position="64"/>
    </location>
</feature>
<dbReference type="EnsemblMetazoa" id="GPPI043326-RA">
    <property type="protein sequence ID" value="GPPI043326-PA"/>
    <property type="gene ID" value="GPPI043326"/>
</dbReference>
<dbReference type="AlphaFoldDB" id="A0A1B0BXB4"/>
<organism evidence="2 3">
    <name type="scientific">Glossina palpalis gambiensis</name>
    <dbReference type="NCBI Taxonomy" id="67801"/>
    <lineage>
        <taxon>Eukaryota</taxon>
        <taxon>Metazoa</taxon>
        <taxon>Ecdysozoa</taxon>
        <taxon>Arthropoda</taxon>
        <taxon>Hexapoda</taxon>
        <taxon>Insecta</taxon>
        <taxon>Pterygota</taxon>
        <taxon>Neoptera</taxon>
        <taxon>Endopterygota</taxon>
        <taxon>Diptera</taxon>
        <taxon>Brachycera</taxon>
        <taxon>Muscomorpha</taxon>
        <taxon>Hippoboscoidea</taxon>
        <taxon>Glossinidae</taxon>
        <taxon>Glossina</taxon>
    </lineage>
</organism>
<evidence type="ECO:0000313" key="3">
    <source>
        <dbReference type="Proteomes" id="UP000092460"/>
    </source>
</evidence>
<proteinExistence type="predicted"/>
<dbReference type="Proteomes" id="UP000092460">
    <property type="component" value="Unassembled WGS sequence"/>
</dbReference>